<sequence>MVIWVNIMFDIVGDIHGQAIKLKQLLAKLGYRQSDQGYYHPEYKMIFVGDLIDRGNYQIETLQLVKDMVDNQNGYVIMGNHEFNAIGWITPDPKHPSQFMRKHNTVHHKQHHIFLQQIVENSQQHEYWINWFKTLPLFLEFDQIRVIHACWDNNIIRAIQSYLDDQHRLLTSSIIDAFNKQNPLFDYCEILLKGKEITLPDSVYYFDKEGTKRHKSRIKWWLEQANTFNELCLIPDEEKNIALEHTVDVKFDEYTDSKPVFFGHYWLTGLPAIQTSKLACVDYSAALPQGKLVAYRWQGESLLTNAHFIF</sequence>
<protein>
    <submittedName>
        <fullName evidence="2">Calcineurin-like phosphoesterase</fullName>
    </submittedName>
</protein>
<dbReference type="EMBL" id="CP009056">
    <property type="protein sequence ID" value="AJA44685.1"/>
    <property type="molecule type" value="Genomic_DNA"/>
</dbReference>
<dbReference type="KEGG" id="fpp:FPB0191_00859"/>
<reference evidence="2 3" key="1">
    <citation type="journal article" date="2014" name="Appl. Environ. Microbiol.">
        <title>Gut symbionts from distinct hosts exhibit genotoxic activity via divergent colibactin biosynthetic pathways.</title>
        <authorList>
            <person name="Engel P."/>
            <person name="Vizcaino M.I."/>
            <person name="Crawford J.M."/>
        </authorList>
    </citation>
    <scope>NUCLEOTIDE SEQUENCE [LARGE SCALE GENOMIC DNA]</scope>
    <source>
        <strain evidence="2 3">PEB0191</strain>
    </source>
</reference>
<dbReference type="InterPro" id="IPR004843">
    <property type="entry name" value="Calcineurin-like_PHP"/>
</dbReference>
<dbReference type="GO" id="GO:0005737">
    <property type="term" value="C:cytoplasm"/>
    <property type="evidence" value="ECO:0007669"/>
    <property type="project" value="TreeGrafter"/>
</dbReference>
<keyword evidence="3" id="KW-1185">Reference proteome</keyword>
<dbReference type="PANTHER" id="PTHR42850">
    <property type="entry name" value="METALLOPHOSPHOESTERASE"/>
    <property type="match status" value="1"/>
</dbReference>
<dbReference type="Pfam" id="PF00149">
    <property type="entry name" value="Metallophos"/>
    <property type="match status" value="1"/>
</dbReference>
<dbReference type="PANTHER" id="PTHR42850:SF7">
    <property type="entry name" value="BIS(5'-NUCLEOSYL)-TETRAPHOSPHATASE PRPE [ASYMMETRICAL]"/>
    <property type="match status" value="1"/>
</dbReference>
<dbReference type="GO" id="GO:0016791">
    <property type="term" value="F:phosphatase activity"/>
    <property type="evidence" value="ECO:0007669"/>
    <property type="project" value="TreeGrafter"/>
</dbReference>
<gene>
    <name evidence="2" type="ORF">FPB0191_00859</name>
</gene>
<dbReference type="PRINTS" id="PR00114">
    <property type="entry name" value="STPHPHTASE"/>
</dbReference>
<dbReference type="SUPFAM" id="SSF56300">
    <property type="entry name" value="Metallo-dependent phosphatases"/>
    <property type="match status" value="1"/>
</dbReference>
<evidence type="ECO:0000259" key="1">
    <source>
        <dbReference type="Pfam" id="PF00149"/>
    </source>
</evidence>
<proteinExistence type="predicted"/>
<accession>A0A0A7RZD6</accession>
<dbReference type="InterPro" id="IPR029052">
    <property type="entry name" value="Metallo-depent_PP-like"/>
</dbReference>
<evidence type="ECO:0000313" key="2">
    <source>
        <dbReference type="EMBL" id="AJA44685.1"/>
    </source>
</evidence>
<evidence type="ECO:0000313" key="3">
    <source>
        <dbReference type="Proteomes" id="UP000030901"/>
    </source>
</evidence>
<feature type="domain" description="Calcineurin-like phosphoesterase" evidence="1">
    <location>
        <begin position="9"/>
        <end position="142"/>
    </location>
</feature>
<dbReference type="HOGENOM" id="CLU_055439_0_0_6"/>
<dbReference type="InterPro" id="IPR006186">
    <property type="entry name" value="Ser/Thr-sp_prot-phosphatase"/>
</dbReference>
<organism evidence="2 3">
    <name type="scientific">Frischella perrara</name>
    <dbReference type="NCBI Taxonomy" id="1267021"/>
    <lineage>
        <taxon>Bacteria</taxon>
        <taxon>Pseudomonadati</taxon>
        <taxon>Pseudomonadota</taxon>
        <taxon>Gammaproteobacteria</taxon>
        <taxon>Orbales</taxon>
        <taxon>Orbaceae</taxon>
        <taxon>Frischella</taxon>
    </lineage>
</organism>
<dbReference type="STRING" id="1267021.FPB0191_00859"/>
<dbReference type="Proteomes" id="UP000030901">
    <property type="component" value="Chromosome"/>
</dbReference>
<dbReference type="InterPro" id="IPR050126">
    <property type="entry name" value="Ap4A_hydrolase"/>
</dbReference>
<name>A0A0A7RZD6_FRIPE</name>
<dbReference type="Gene3D" id="3.60.21.10">
    <property type="match status" value="1"/>
</dbReference>
<dbReference type="AlphaFoldDB" id="A0A0A7RZD6"/>